<protein>
    <submittedName>
        <fullName evidence="1">Uncharacterized protein</fullName>
    </submittedName>
</protein>
<comment type="caution">
    <text evidence="1">The sequence shown here is derived from an EMBL/GenBank/DDBJ whole genome shotgun (WGS) entry which is preliminary data.</text>
</comment>
<evidence type="ECO:0000313" key="1">
    <source>
        <dbReference type="EMBL" id="PWW71948.1"/>
    </source>
</evidence>
<dbReference type="AlphaFoldDB" id="A0A317SCQ2"/>
<sequence length="57" mass="6532">RYFNKILTGLTAIVREIVILPNLNVIPPEIYKRKRILYCYFKGAISATNGTHIAVRV</sequence>
<accession>A0A317SCQ2</accession>
<keyword evidence="2" id="KW-1185">Reference proteome</keyword>
<organism evidence="1 2">
    <name type="scientific">Tuber magnatum</name>
    <name type="common">white Piedmont truffle</name>
    <dbReference type="NCBI Taxonomy" id="42249"/>
    <lineage>
        <taxon>Eukaryota</taxon>
        <taxon>Fungi</taxon>
        <taxon>Dikarya</taxon>
        <taxon>Ascomycota</taxon>
        <taxon>Pezizomycotina</taxon>
        <taxon>Pezizomycetes</taxon>
        <taxon>Pezizales</taxon>
        <taxon>Tuberaceae</taxon>
        <taxon>Tuber</taxon>
    </lineage>
</organism>
<dbReference type="OrthoDB" id="1681765at2759"/>
<name>A0A317SCQ2_9PEZI</name>
<gene>
    <name evidence="1" type="ORF">C7212DRAFT_148836</name>
</gene>
<evidence type="ECO:0000313" key="2">
    <source>
        <dbReference type="Proteomes" id="UP000246991"/>
    </source>
</evidence>
<dbReference type="EMBL" id="PYWC01000127">
    <property type="protein sequence ID" value="PWW71948.1"/>
    <property type="molecule type" value="Genomic_DNA"/>
</dbReference>
<proteinExistence type="predicted"/>
<feature type="non-terminal residue" evidence="1">
    <location>
        <position position="1"/>
    </location>
</feature>
<reference evidence="1 2" key="1">
    <citation type="submission" date="2018-03" db="EMBL/GenBank/DDBJ databases">
        <title>Genomes of Pezizomycetes fungi and the evolution of truffles.</title>
        <authorList>
            <person name="Murat C."/>
            <person name="Payen T."/>
            <person name="Noel B."/>
            <person name="Kuo A."/>
            <person name="Martin F.M."/>
        </authorList>
    </citation>
    <scope>NUCLEOTIDE SEQUENCE [LARGE SCALE GENOMIC DNA]</scope>
    <source>
        <strain evidence="1">091103-1</strain>
    </source>
</reference>
<feature type="non-terminal residue" evidence="1">
    <location>
        <position position="57"/>
    </location>
</feature>
<dbReference type="Proteomes" id="UP000246991">
    <property type="component" value="Unassembled WGS sequence"/>
</dbReference>